<dbReference type="Pfam" id="PF20732">
    <property type="entry name" value="NamZ_C"/>
    <property type="match status" value="1"/>
</dbReference>
<dbReference type="PANTHER" id="PTHR42915:SF1">
    <property type="entry name" value="PEPTIDOGLYCAN BETA-N-ACETYLMURAMIDASE NAMZ"/>
    <property type="match status" value="1"/>
</dbReference>
<name>A0A7H1DZX7_9FLAO</name>
<organism evidence="3 4">
    <name type="scientific">Chryseobacterium manosquense</name>
    <dbReference type="NCBI Taxonomy" id="2754694"/>
    <lineage>
        <taxon>Bacteria</taxon>
        <taxon>Pseudomonadati</taxon>
        <taxon>Bacteroidota</taxon>
        <taxon>Flavobacteriia</taxon>
        <taxon>Flavobacteriales</taxon>
        <taxon>Weeksellaceae</taxon>
        <taxon>Chryseobacterium group</taxon>
        <taxon>Chryseobacterium</taxon>
    </lineage>
</organism>
<dbReference type="PANTHER" id="PTHR42915">
    <property type="entry name" value="HYPOTHETICAL 460 KDA PROTEIN IN FEUA-SIGW INTERGENIC REGION [PRECURSOR]"/>
    <property type="match status" value="1"/>
</dbReference>
<accession>A0A7H1DZX7</accession>
<protein>
    <submittedName>
        <fullName evidence="3">DUF1343 domain-containing protein</fullName>
    </submittedName>
</protein>
<dbReference type="InterPro" id="IPR008302">
    <property type="entry name" value="NamZ"/>
</dbReference>
<dbReference type="Pfam" id="PF07075">
    <property type="entry name" value="NamZ_N"/>
    <property type="match status" value="1"/>
</dbReference>
<dbReference type="EMBL" id="CP060203">
    <property type="protein sequence ID" value="QNS42535.1"/>
    <property type="molecule type" value="Genomic_DNA"/>
</dbReference>
<gene>
    <name evidence="3" type="ORF">H0S70_06115</name>
</gene>
<feature type="domain" description="Peptidoglycan beta-N-acetylmuramidase NamZ N-terminal" evidence="1">
    <location>
        <begin position="53"/>
        <end position="252"/>
    </location>
</feature>
<evidence type="ECO:0000313" key="3">
    <source>
        <dbReference type="EMBL" id="QNS42535.1"/>
    </source>
</evidence>
<dbReference type="Gene3D" id="3.40.50.12170">
    <property type="entry name" value="Uncharacterised protein PF07075, DUF1343"/>
    <property type="match status" value="1"/>
</dbReference>
<dbReference type="Gene3D" id="3.90.1150.140">
    <property type="match status" value="1"/>
</dbReference>
<evidence type="ECO:0000259" key="2">
    <source>
        <dbReference type="Pfam" id="PF20732"/>
    </source>
</evidence>
<feature type="domain" description="Peptidoglycan beta-N-acetylmuramidase NamZ C-terminal" evidence="2">
    <location>
        <begin position="257"/>
        <end position="396"/>
    </location>
</feature>
<sequence>MILKLKFKDLLLLVLIYFGFCPLNFAQNTTDSCFKTGADRPELYLPLLKDKTIAVVTNQTGLLQDRTFLVDFLVKNNVEIKSIFAPEHGFRGDADAGEHVKNGVDTKTGIPIVSLYGSNKKPKPEQLKDIDVVLFDIQDVGVRFYTYISTLTYVMEAAAENKVEVIVLDRPNPHDGYIDGPVLKDAWKSFVGMHKIPVVYGLTIGEYGKMVNGEQWLSNKIQAKYTLIPMLNYHKKQRYGVSDKPSPNLPNNQSINLYPSLCFFEGTQVSVGRGTDLPFQIYGSPWLKNMNYQFTPKPNFGAKDPFLNGKLCYGENLSQNHSDLRELRMDWLVNAYKNYKNKDQNFFLKNLFFDKLAGSDELRKQIISGKTAEEIKASWNKDLEDFQRIRAKYVIYED</sequence>
<dbReference type="InterPro" id="IPR048502">
    <property type="entry name" value="NamZ_N"/>
</dbReference>
<keyword evidence="4" id="KW-1185">Reference proteome</keyword>
<proteinExistence type="predicted"/>
<evidence type="ECO:0000313" key="4">
    <source>
        <dbReference type="Proteomes" id="UP000516438"/>
    </source>
</evidence>
<reference evidence="3 4" key="1">
    <citation type="submission" date="2020-07" db="EMBL/GenBank/DDBJ databases">
        <title>Complete genome and description of Chryseobacterium manosquense strain Marseille-Q2069 sp. nov.</title>
        <authorList>
            <person name="Boxberger M."/>
        </authorList>
    </citation>
    <scope>NUCLEOTIDE SEQUENCE [LARGE SCALE GENOMIC DNA]</scope>
    <source>
        <strain evidence="3 4">Marseille-Q2069</strain>
    </source>
</reference>
<dbReference type="GO" id="GO:0033922">
    <property type="term" value="F:peptidoglycan beta-N-acetylmuramidase activity"/>
    <property type="evidence" value="ECO:0007669"/>
    <property type="project" value="InterPro"/>
</dbReference>
<dbReference type="RefSeq" id="WP_188322070.1">
    <property type="nucleotide sequence ID" value="NZ_CP060203.1"/>
</dbReference>
<evidence type="ECO:0000259" key="1">
    <source>
        <dbReference type="Pfam" id="PF07075"/>
    </source>
</evidence>
<dbReference type="InterPro" id="IPR048503">
    <property type="entry name" value="NamZ_C"/>
</dbReference>
<dbReference type="PIRSF" id="PIRSF016719">
    <property type="entry name" value="UCP016719"/>
    <property type="match status" value="1"/>
</dbReference>
<dbReference type="KEGG" id="cmaq:H0S70_06115"/>
<dbReference type="Proteomes" id="UP000516438">
    <property type="component" value="Chromosome"/>
</dbReference>
<dbReference type="AlphaFoldDB" id="A0A7H1DZX7"/>